<dbReference type="PROSITE" id="PS51898">
    <property type="entry name" value="TYR_RECOMBINASE"/>
    <property type="match status" value="1"/>
</dbReference>
<evidence type="ECO:0000256" key="4">
    <source>
        <dbReference type="ARBA" id="ARBA00023172"/>
    </source>
</evidence>
<accession>A0AAW9S1X5</accession>
<dbReference type="Pfam" id="PF13495">
    <property type="entry name" value="Phage_int_SAM_4"/>
    <property type="match status" value="1"/>
</dbReference>
<dbReference type="Proteomes" id="UP001403385">
    <property type="component" value="Unassembled WGS sequence"/>
</dbReference>
<dbReference type="Pfam" id="PF00589">
    <property type="entry name" value="Phage_integrase"/>
    <property type="match status" value="1"/>
</dbReference>
<dbReference type="GO" id="GO:0003677">
    <property type="term" value="F:DNA binding"/>
    <property type="evidence" value="ECO:0007669"/>
    <property type="project" value="UniProtKB-UniRule"/>
</dbReference>
<dbReference type="EMBL" id="JBDKWZ010000004">
    <property type="protein sequence ID" value="MEN7547868.1"/>
    <property type="molecule type" value="Genomic_DNA"/>
</dbReference>
<keyword evidence="3 5" id="KW-0238">DNA-binding</keyword>
<dbReference type="AlphaFoldDB" id="A0AAW9S1X5"/>
<dbReference type="InterPro" id="IPR002104">
    <property type="entry name" value="Integrase_catalytic"/>
</dbReference>
<evidence type="ECO:0000256" key="3">
    <source>
        <dbReference type="ARBA" id="ARBA00023125"/>
    </source>
</evidence>
<evidence type="ECO:0000256" key="5">
    <source>
        <dbReference type="PROSITE-ProRule" id="PRU01248"/>
    </source>
</evidence>
<keyword evidence="9" id="KW-1185">Reference proteome</keyword>
<dbReference type="InterPro" id="IPR044068">
    <property type="entry name" value="CB"/>
</dbReference>
<organism evidence="8 9">
    <name type="scientific">Rapidithrix thailandica</name>
    <dbReference type="NCBI Taxonomy" id="413964"/>
    <lineage>
        <taxon>Bacteria</taxon>
        <taxon>Pseudomonadati</taxon>
        <taxon>Bacteroidota</taxon>
        <taxon>Cytophagia</taxon>
        <taxon>Cytophagales</taxon>
        <taxon>Flammeovirgaceae</taxon>
        <taxon>Rapidithrix</taxon>
    </lineage>
</organism>
<dbReference type="PANTHER" id="PTHR30349">
    <property type="entry name" value="PHAGE INTEGRASE-RELATED"/>
    <property type="match status" value="1"/>
</dbReference>
<dbReference type="PANTHER" id="PTHR30349:SF41">
    <property type="entry name" value="INTEGRASE_RECOMBINASE PROTEIN MJ0367-RELATED"/>
    <property type="match status" value="1"/>
</dbReference>
<evidence type="ECO:0000259" key="6">
    <source>
        <dbReference type="PROSITE" id="PS51898"/>
    </source>
</evidence>
<dbReference type="CDD" id="cd00397">
    <property type="entry name" value="DNA_BRE_C"/>
    <property type="match status" value="1"/>
</dbReference>
<protein>
    <submittedName>
        <fullName evidence="8">Site-specific integrase</fullName>
    </submittedName>
</protein>
<evidence type="ECO:0000256" key="1">
    <source>
        <dbReference type="ARBA" id="ARBA00008857"/>
    </source>
</evidence>
<dbReference type="InterPro" id="IPR050090">
    <property type="entry name" value="Tyrosine_recombinase_XerCD"/>
</dbReference>
<comment type="similarity">
    <text evidence="1">Belongs to the 'phage' integrase family.</text>
</comment>
<dbReference type="GO" id="GO:0015074">
    <property type="term" value="P:DNA integration"/>
    <property type="evidence" value="ECO:0007669"/>
    <property type="project" value="UniProtKB-KW"/>
</dbReference>
<feature type="domain" description="Tyr recombinase" evidence="6">
    <location>
        <begin position="251"/>
        <end position="434"/>
    </location>
</feature>
<dbReference type="GO" id="GO:0006310">
    <property type="term" value="P:DNA recombination"/>
    <property type="evidence" value="ECO:0007669"/>
    <property type="project" value="UniProtKB-KW"/>
</dbReference>
<evidence type="ECO:0000313" key="8">
    <source>
        <dbReference type="EMBL" id="MEN7547868.1"/>
    </source>
</evidence>
<dbReference type="Gene3D" id="1.10.150.130">
    <property type="match status" value="1"/>
</dbReference>
<keyword evidence="2" id="KW-0229">DNA integration</keyword>
<keyword evidence="4" id="KW-0233">DNA recombination</keyword>
<name>A0AAW9S1X5_9BACT</name>
<dbReference type="Gene3D" id="1.10.443.10">
    <property type="entry name" value="Intergrase catalytic core"/>
    <property type="match status" value="1"/>
</dbReference>
<dbReference type="PROSITE" id="PS51900">
    <property type="entry name" value="CB"/>
    <property type="match status" value="1"/>
</dbReference>
<evidence type="ECO:0000259" key="7">
    <source>
        <dbReference type="PROSITE" id="PS51900"/>
    </source>
</evidence>
<feature type="domain" description="Core-binding (CB)" evidence="7">
    <location>
        <begin position="143"/>
        <end position="230"/>
    </location>
</feature>
<dbReference type="InterPro" id="IPR013762">
    <property type="entry name" value="Integrase-like_cat_sf"/>
</dbReference>
<comment type="caution">
    <text evidence="8">The sequence shown here is derived from an EMBL/GenBank/DDBJ whole genome shotgun (WGS) entry which is preliminary data.</text>
</comment>
<gene>
    <name evidence="8" type="ORF">AAG747_08105</name>
</gene>
<proteinExistence type="inferred from homology"/>
<dbReference type="SUPFAM" id="SSF56349">
    <property type="entry name" value="DNA breaking-rejoining enzymes"/>
    <property type="match status" value="1"/>
</dbReference>
<dbReference type="InterPro" id="IPR010998">
    <property type="entry name" value="Integrase_recombinase_N"/>
</dbReference>
<dbReference type="RefSeq" id="WP_346820649.1">
    <property type="nucleotide sequence ID" value="NZ_JBDKWZ010000004.1"/>
</dbReference>
<evidence type="ECO:0000256" key="2">
    <source>
        <dbReference type="ARBA" id="ARBA00022908"/>
    </source>
</evidence>
<dbReference type="InterPro" id="IPR004107">
    <property type="entry name" value="Integrase_SAM-like_N"/>
</dbReference>
<sequence>MAAGSNPVIPTKTDINPLIISGFICFIWAVATRIATNFEIPNDNFGLEMPEENEFPEYRKALLRDRGGDAGKRWYIEFYAWDATDKKLKRRTYYLPAKYKTKYDRYEYAKQAVAAINKLLRKGAQLNVPKINNSVRVQAERKRTIREALEFAYKIKISNARPETKKSYKGIYKDFLDFLDSNRLGEKTIEEIPKKYFYYYFDEIIVDRELSNATHNNHLNALKTFFNELISREIIDKNPLQQIKRRKHIARKNEPFTTEQKEAIEEYLLENDRLLYYFTRFIYYGFIRPTEILRLKAGHINLHDGIIVIYPEVSKNAKQQTVTINQDFRKILEEMKVSEIPKQHYLFGADKMKPGPDSLLRVRVTERHIKVLRHLEIYDGLVTLYSWKHTGVVNAYRAGVDIKTLQSQLRHHSLEMTDIYLRSLGMVLNNELKDKSW</sequence>
<reference evidence="8 9" key="1">
    <citation type="submission" date="2024-04" db="EMBL/GenBank/DDBJ databases">
        <title>Novel genus in family Flammeovirgaceae.</title>
        <authorList>
            <person name="Nguyen T.H."/>
            <person name="Vuong T.Q."/>
            <person name="Le H."/>
            <person name="Kim S.-G."/>
        </authorList>
    </citation>
    <scope>NUCLEOTIDE SEQUENCE [LARGE SCALE GENOMIC DNA]</scope>
    <source>
        <strain evidence="8 9">JCM 23209</strain>
    </source>
</reference>
<evidence type="ECO:0000313" key="9">
    <source>
        <dbReference type="Proteomes" id="UP001403385"/>
    </source>
</evidence>
<dbReference type="InterPro" id="IPR011010">
    <property type="entry name" value="DNA_brk_join_enz"/>
</dbReference>